<evidence type="ECO:0000313" key="3">
    <source>
        <dbReference type="EMBL" id="PKU70736.1"/>
    </source>
</evidence>
<feature type="region of interest" description="Disordered" evidence="1">
    <location>
        <begin position="219"/>
        <end position="247"/>
    </location>
</feature>
<proteinExistence type="predicted"/>
<reference evidence="3 4" key="2">
    <citation type="journal article" date="2017" name="Nature">
        <title>The Apostasia genome and the evolution of orchids.</title>
        <authorList>
            <person name="Zhang G.Q."/>
            <person name="Liu K.W."/>
            <person name="Li Z."/>
            <person name="Lohaus R."/>
            <person name="Hsiao Y.Y."/>
            <person name="Niu S.C."/>
            <person name="Wang J.Y."/>
            <person name="Lin Y.C."/>
            <person name="Xu Q."/>
            <person name="Chen L.J."/>
            <person name="Yoshida K."/>
            <person name="Fujiwara S."/>
            <person name="Wang Z.W."/>
            <person name="Zhang Y.Q."/>
            <person name="Mitsuda N."/>
            <person name="Wang M."/>
            <person name="Liu G.H."/>
            <person name="Pecoraro L."/>
            <person name="Huang H.X."/>
            <person name="Xiao X.J."/>
            <person name="Lin M."/>
            <person name="Wu X.Y."/>
            <person name="Wu W.L."/>
            <person name="Chen Y.Y."/>
            <person name="Chang S.B."/>
            <person name="Sakamoto S."/>
            <person name="Ohme-Takagi M."/>
            <person name="Yagi M."/>
            <person name="Zeng S.J."/>
            <person name="Shen C.Y."/>
            <person name="Yeh C.M."/>
            <person name="Luo Y.B."/>
            <person name="Tsai W.C."/>
            <person name="Van de Peer Y."/>
            <person name="Liu Z.J."/>
        </authorList>
    </citation>
    <scope>NUCLEOTIDE SEQUENCE [LARGE SCALE GENOMIC DNA]</scope>
    <source>
        <tissue evidence="3">The whole plant</tissue>
    </source>
</reference>
<feature type="transmembrane region" description="Helical" evidence="2">
    <location>
        <begin position="103"/>
        <end position="131"/>
    </location>
</feature>
<keyword evidence="2" id="KW-0472">Membrane</keyword>
<sequence>MGKVSTLFAPPHRLSCLEKEAEGRGGAGHGVIIVSGHRTCPKTNNKASCPLGAWFSARYSTRFCVCSARPYVSSSPSWRVGFSGSSASPAWMRGSPARIRSSLLGFVLHLLGFTVLLLGFAVLLLGCFRSTFRLHLKVFLIKLWPKLLSDLILSFRLPPVAAGIGLGFYCLPCSNRRIGVAMASTLLALHAVGEEVLRSRTRGGQRGEGRKSEVFDAQGFSSSDENLSSNLVGTPKASSSTSAAHGGLRRVGDSRQWATYLGFVSFAPGSSTATPFEARRLNRRRSKTPSSSCLTFFQVSSIFFFNNFLEVFIYGFFIRSFELSKGEFYKKESILNLN</sequence>
<keyword evidence="2" id="KW-1133">Transmembrane helix</keyword>
<feature type="transmembrane region" description="Helical" evidence="2">
    <location>
        <begin position="296"/>
        <end position="317"/>
    </location>
</feature>
<name>A0A2I0W4Z9_9ASPA</name>
<evidence type="ECO:0000256" key="2">
    <source>
        <dbReference type="SAM" id="Phobius"/>
    </source>
</evidence>
<feature type="transmembrane region" description="Helical" evidence="2">
    <location>
        <begin position="257"/>
        <end position="276"/>
    </location>
</feature>
<gene>
    <name evidence="3" type="ORF">MA16_Dca024436</name>
</gene>
<organism evidence="3 4">
    <name type="scientific">Dendrobium catenatum</name>
    <dbReference type="NCBI Taxonomy" id="906689"/>
    <lineage>
        <taxon>Eukaryota</taxon>
        <taxon>Viridiplantae</taxon>
        <taxon>Streptophyta</taxon>
        <taxon>Embryophyta</taxon>
        <taxon>Tracheophyta</taxon>
        <taxon>Spermatophyta</taxon>
        <taxon>Magnoliopsida</taxon>
        <taxon>Liliopsida</taxon>
        <taxon>Asparagales</taxon>
        <taxon>Orchidaceae</taxon>
        <taxon>Epidendroideae</taxon>
        <taxon>Malaxideae</taxon>
        <taxon>Dendrobiinae</taxon>
        <taxon>Dendrobium</taxon>
    </lineage>
</organism>
<keyword evidence="4" id="KW-1185">Reference proteome</keyword>
<keyword evidence="2" id="KW-0812">Transmembrane</keyword>
<dbReference type="EMBL" id="KZ502914">
    <property type="protein sequence ID" value="PKU70736.1"/>
    <property type="molecule type" value="Genomic_DNA"/>
</dbReference>
<reference evidence="3 4" key="1">
    <citation type="journal article" date="2016" name="Sci. Rep.">
        <title>The Dendrobium catenatum Lindl. genome sequence provides insights into polysaccharide synthase, floral development and adaptive evolution.</title>
        <authorList>
            <person name="Zhang G.Q."/>
            <person name="Xu Q."/>
            <person name="Bian C."/>
            <person name="Tsai W.C."/>
            <person name="Yeh C.M."/>
            <person name="Liu K.W."/>
            <person name="Yoshida K."/>
            <person name="Zhang L.S."/>
            <person name="Chang S.B."/>
            <person name="Chen F."/>
            <person name="Shi Y."/>
            <person name="Su Y.Y."/>
            <person name="Zhang Y.Q."/>
            <person name="Chen L.J."/>
            <person name="Yin Y."/>
            <person name="Lin M."/>
            <person name="Huang H."/>
            <person name="Deng H."/>
            <person name="Wang Z.W."/>
            <person name="Zhu S.L."/>
            <person name="Zhao X."/>
            <person name="Deng C."/>
            <person name="Niu S.C."/>
            <person name="Huang J."/>
            <person name="Wang M."/>
            <person name="Liu G.H."/>
            <person name="Yang H.J."/>
            <person name="Xiao X.J."/>
            <person name="Hsiao Y.Y."/>
            <person name="Wu W.L."/>
            <person name="Chen Y.Y."/>
            <person name="Mitsuda N."/>
            <person name="Ohme-Takagi M."/>
            <person name="Luo Y.B."/>
            <person name="Van de Peer Y."/>
            <person name="Liu Z.J."/>
        </authorList>
    </citation>
    <scope>NUCLEOTIDE SEQUENCE [LARGE SCALE GENOMIC DNA]</scope>
    <source>
        <tissue evidence="3">The whole plant</tissue>
    </source>
</reference>
<evidence type="ECO:0000313" key="4">
    <source>
        <dbReference type="Proteomes" id="UP000233837"/>
    </source>
</evidence>
<accession>A0A2I0W4Z9</accession>
<feature type="compositionally biased region" description="Polar residues" evidence="1">
    <location>
        <begin position="219"/>
        <end position="243"/>
    </location>
</feature>
<dbReference type="Proteomes" id="UP000233837">
    <property type="component" value="Unassembled WGS sequence"/>
</dbReference>
<evidence type="ECO:0000256" key="1">
    <source>
        <dbReference type="SAM" id="MobiDB-lite"/>
    </source>
</evidence>
<protein>
    <submittedName>
        <fullName evidence="3">Uncharacterized protein</fullName>
    </submittedName>
</protein>
<dbReference type="AlphaFoldDB" id="A0A2I0W4Z9"/>